<accession>Q3LW46</accession>
<dbReference type="RefSeq" id="XP_001712931.1">
    <property type="nucleotide sequence ID" value="XM_001712879.1"/>
</dbReference>
<organism evidence="1 2">
    <name type="scientific">Bigelowiella natans</name>
    <name type="common">Pedinomonas minutissima</name>
    <name type="synonym">Chlorarachnion sp. (strain CCMP621)</name>
    <dbReference type="NCBI Taxonomy" id="227086"/>
    <lineage>
        <taxon>Eukaryota</taxon>
        <taxon>Sar</taxon>
        <taxon>Rhizaria</taxon>
        <taxon>Cercozoa</taxon>
        <taxon>Chlorarachniophyceae</taxon>
        <taxon>Bigelowiella</taxon>
    </lineage>
</organism>
<proteinExistence type="predicted"/>
<geneLocation type="nucleomorph" evidence="1"/>
<dbReference type="GeneID" id="5788394"/>
<keyword evidence="1" id="KW-0542">Nucleomorph</keyword>
<sequence length="165" mass="20202">MKGLYKKRIQHLLFTKRIKNFKKNLQKSQNKKIKINYFRNFINNLKIFNNKKKNDSSIKDKNNIKNITPSKIVFIEKEFALYISKLFLSNKIYKSMTKIRCYNFCFSLGYNRIDNTKFFKWMKSRQKISKSILIHNLLYKIHSLKFYETEYKELKSKKTIDRTRK</sequence>
<name>Q3LW46_BIGNA</name>
<dbReference type="AlphaFoldDB" id="Q3LW46"/>
<reference evidence="1 2" key="1">
    <citation type="journal article" date="2006" name="Proc. Natl. Acad. Sci. U.S.A.">
        <title>Complete nucleotide sequence of the chlorarachniophyte nucleomorph: nature's smallest nucleus.</title>
        <authorList>
            <person name="Gilson P.R."/>
            <person name="Su V."/>
            <person name="Slamovits C.H."/>
            <person name="Reith M.E."/>
            <person name="Keeling P.J."/>
            <person name="McFadden G.I."/>
        </authorList>
    </citation>
    <scope>NUCLEOTIDE SEQUENCE [LARGE SCALE GENOMIC DNA]</scope>
    <source>
        <strain evidence="2">CCMP621</strain>
    </source>
</reference>
<protein>
    <submittedName>
        <fullName evidence="1">Uncharacterized protein</fullName>
    </submittedName>
</protein>
<dbReference type="Proteomes" id="UP000243425">
    <property type="component" value="Nucleomorph 2"/>
</dbReference>
<evidence type="ECO:0000313" key="1">
    <source>
        <dbReference type="EMBL" id="ABA27319.1"/>
    </source>
</evidence>
<evidence type="ECO:0000313" key="2">
    <source>
        <dbReference type="Proteomes" id="UP000243425"/>
    </source>
</evidence>
<dbReference type="EMBL" id="DQ158857">
    <property type="protein sequence ID" value="ABA27319.1"/>
    <property type="molecule type" value="Genomic_DNA"/>
</dbReference>